<accession>A0A5M5XB25</accession>
<dbReference type="Pfam" id="PF00535">
    <property type="entry name" value="Glycos_transf_2"/>
    <property type="match status" value="1"/>
</dbReference>
<evidence type="ECO:0000259" key="1">
    <source>
        <dbReference type="Pfam" id="PF00535"/>
    </source>
</evidence>
<name>A0A5M5XB25_BACFG</name>
<dbReference type="Gene3D" id="3.90.550.10">
    <property type="entry name" value="Spore Coat Polysaccharide Biosynthesis Protein SpsA, Chain A"/>
    <property type="match status" value="1"/>
</dbReference>
<dbReference type="GO" id="GO:0016758">
    <property type="term" value="F:hexosyltransferase activity"/>
    <property type="evidence" value="ECO:0007669"/>
    <property type="project" value="UniProtKB-ARBA"/>
</dbReference>
<dbReference type="PANTHER" id="PTHR22916:SF3">
    <property type="entry name" value="UDP-GLCNAC:BETAGAL BETA-1,3-N-ACETYLGLUCOSAMINYLTRANSFERASE-LIKE PROTEIN 1"/>
    <property type="match status" value="1"/>
</dbReference>
<comment type="caution">
    <text evidence="2">The sequence shown here is derived from an EMBL/GenBank/DDBJ whole genome shotgun (WGS) entry which is preliminary data.</text>
</comment>
<protein>
    <submittedName>
        <fullName evidence="2">Glycosyltransferase</fullName>
    </submittedName>
</protein>
<proteinExistence type="predicted"/>
<evidence type="ECO:0000313" key="2">
    <source>
        <dbReference type="EMBL" id="KAA5208387.1"/>
    </source>
</evidence>
<sequence>MGKNNRIPLVSVCCMTYNHDKFISQCLDGIIQQKGNFSIEILIHDDASSDHTRQIIEFYRDKYPDIIKPLYQEINQYSRGVNIWNTYMFPLVKGEYIAICDGDDYWIDQYKLEKQITFLQKYADYNLVYTNKIVINELGTRVIRNHPKYLSGNLFVNLLSGGNPITTSTVCIRTHDAFEIMDIVNSIPFRTVMGDLQLWLALAIKGKFKYLAFKSTVYRLSSISLSHSLSVNREIRFSKHEYFIKKYFADIFQVNIDKKILERTYYKNTIRRLFSFRKEIFLSYVFKSVKKDPFLIFDIKIITLVGVKLLKSIL</sequence>
<dbReference type="PANTHER" id="PTHR22916">
    <property type="entry name" value="GLYCOSYLTRANSFERASE"/>
    <property type="match status" value="1"/>
</dbReference>
<dbReference type="SUPFAM" id="SSF53448">
    <property type="entry name" value="Nucleotide-diphospho-sugar transferases"/>
    <property type="match status" value="1"/>
</dbReference>
<dbReference type="RefSeq" id="WP_025814076.1">
    <property type="nucleotide sequence ID" value="NZ_JADMRZ010000040.1"/>
</dbReference>
<dbReference type="InterPro" id="IPR001173">
    <property type="entry name" value="Glyco_trans_2-like"/>
</dbReference>
<dbReference type="EMBL" id="VWAQ01000005">
    <property type="protein sequence ID" value="KAA5208387.1"/>
    <property type="molecule type" value="Genomic_DNA"/>
</dbReference>
<dbReference type="InterPro" id="IPR029044">
    <property type="entry name" value="Nucleotide-diphossugar_trans"/>
</dbReference>
<reference evidence="2 3" key="1">
    <citation type="journal article" date="2019" name="Nat. Med.">
        <title>A library of human gut bacterial isolates paired with longitudinal multiomics data enables mechanistic microbiome research.</title>
        <authorList>
            <person name="Poyet M."/>
            <person name="Groussin M."/>
            <person name="Gibbons S.M."/>
            <person name="Avila-Pacheco J."/>
            <person name="Jiang X."/>
            <person name="Kearney S.M."/>
            <person name="Perrotta A.R."/>
            <person name="Berdy B."/>
            <person name="Zhao S."/>
            <person name="Lieberman T.D."/>
            <person name="Swanson P.K."/>
            <person name="Smith M."/>
            <person name="Roesemann S."/>
            <person name="Alexander J.E."/>
            <person name="Rich S.A."/>
            <person name="Livny J."/>
            <person name="Vlamakis H."/>
            <person name="Clish C."/>
            <person name="Bullock K."/>
            <person name="Deik A."/>
            <person name="Scott J."/>
            <person name="Pierce K.A."/>
            <person name="Xavier R.J."/>
            <person name="Alm E.J."/>
        </authorList>
    </citation>
    <scope>NUCLEOTIDE SEQUENCE [LARGE SCALE GENOMIC DNA]</scope>
    <source>
        <strain evidence="2 3">BIOML-A1</strain>
    </source>
</reference>
<keyword evidence="2" id="KW-0808">Transferase</keyword>
<organism evidence="2 3">
    <name type="scientific">Bacteroides fragilis</name>
    <dbReference type="NCBI Taxonomy" id="817"/>
    <lineage>
        <taxon>Bacteria</taxon>
        <taxon>Pseudomonadati</taxon>
        <taxon>Bacteroidota</taxon>
        <taxon>Bacteroidia</taxon>
        <taxon>Bacteroidales</taxon>
        <taxon>Bacteroidaceae</taxon>
        <taxon>Bacteroides</taxon>
    </lineage>
</organism>
<dbReference type="AlphaFoldDB" id="A0A5M5XB25"/>
<gene>
    <name evidence="2" type="ORF">F2Z25_06725</name>
</gene>
<feature type="domain" description="Glycosyltransferase 2-like" evidence="1">
    <location>
        <begin position="11"/>
        <end position="136"/>
    </location>
</feature>
<evidence type="ECO:0000313" key="3">
    <source>
        <dbReference type="Proteomes" id="UP000429838"/>
    </source>
</evidence>
<dbReference type="Proteomes" id="UP000429838">
    <property type="component" value="Unassembled WGS sequence"/>
</dbReference>